<comment type="caution">
    <text evidence="3">The sequence shown here is derived from an EMBL/GenBank/DDBJ whole genome shotgun (WGS) entry which is preliminary data.</text>
</comment>
<dbReference type="InterPro" id="IPR047794">
    <property type="entry name" value="C45_proenzyme-like"/>
</dbReference>
<gene>
    <name evidence="3" type="ORF">C8A05DRAFT_18900</name>
</gene>
<dbReference type="Pfam" id="PF03417">
    <property type="entry name" value="AAT"/>
    <property type="match status" value="1"/>
</dbReference>
<accession>A0AAN6MCU2</accession>
<dbReference type="PANTHER" id="PTHR34180:SF1">
    <property type="entry name" value="BETA-ALANYL-DOPAMINE_CARCININE HYDROLASE"/>
    <property type="match status" value="1"/>
</dbReference>
<feature type="region of interest" description="Disordered" evidence="1">
    <location>
        <begin position="406"/>
        <end position="442"/>
    </location>
</feature>
<keyword evidence="4" id="KW-1185">Reference proteome</keyword>
<evidence type="ECO:0000313" key="3">
    <source>
        <dbReference type="EMBL" id="KAK3898546.1"/>
    </source>
</evidence>
<feature type="domain" description="Peptidase C45 hydrolase" evidence="2">
    <location>
        <begin position="166"/>
        <end position="343"/>
    </location>
</feature>
<dbReference type="EMBL" id="MU855919">
    <property type="protein sequence ID" value="KAK3898546.1"/>
    <property type="molecule type" value="Genomic_DNA"/>
</dbReference>
<dbReference type="Gene3D" id="1.10.10.2120">
    <property type="match status" value="1"/>
</dbReference>
<name>A0AAN6MCU2_9PEZI</name>
<evidence type="ECO:0000259" key="2">
    <source>
        <dbReference type="Pfam" id="PF03417"/>
    </source>
</evidence>
<dbReference type="InterPro" id="IPR047801">
    <property type="entry name" value="Peptidase_C45"/>
</dbReference>
<sequence>MSTSSHGTLEAPLRLTEVDFGLLRECMPGVTLTGDNYERGKMYGQAFAEKITANVGRHVDHPNLPPLEFCLTLILDYYIPGLQYHWHAGWEELQGMSEGCGIDVEFLVLLNVREDLVSISHLPEGAPETTTAFFLPRATADESAILAHSFTVAKPAYDLDLMHSIEVRPGHGLANIFMVVEAGMLSGCGMNSSGLAVAANAIYSSLDCAPGGDEPYFPVTCLERYLLASATLDTAGDIIGAMAIHASRHVIVANAEGRSRSLECTPRRGYSHTGPIGATSKLHGNHFQSFDAYLHRDEVTDRYRGPASQDRVRRLQQLVDDVRSRTGGRATPQQVRAMFSDHVGGGGGGSGSGTAGMLCMHREAYRPNMTAGLAMFDTRRRVVSVCKGPPCRGTMMHFRFQAIVGGDNDEESNSTSSSSDSSSSDGSSSAAASASARASHERVEDWFATATASWSRKNSPASEGGSAV</sequence>
<protein>
    <recommendedName>
        <fullName evidence="2">Peptidase C45 hydrolase domain-containing protein</fullName>
    </recommendedName>
</protein>
<dbReference type="InterPro" id="IPR005079">
    <property type="entry name" value="Peptidase_C45_hydrolase"/>
</dbReference>
<dbReference type="AlphaFoldDB" id="A0AAN6MCU2"/>
<evidence type="ECO:0000256" key="1">
    <source>
        <dbReference type="SAM" id="MobiDB-lite"/>
    </source>
</evidence>
<dbReference type="NCBIfam" id="NF040521">
    <property type="entry name" value="C45_proenzyme"/>
    <property type="match status" value="1"/>
</dbReference>
<dbReference type="PANTHER" id="PTHR34180">
    <property type="entry name" value="PEPTIDASE C45"/>
    <property type="match status" value="1"/>
</dbReference>
<reference evidence="3" key="1">
    <citation type="journal article" date="2023" name="Mol. Phylogenet. Evol.">
        <title>Genome-scale phylogeny and comparative genomics of the fungal order Sordariales.</title>
        <authorList>
            <person name="Hensen N."/>
            <person name="Bonometti L."/>
            <person name="Westerberg I."/>
            <person name="Brannstrom I.O."/>
            <person name="Guillou S."/>
            <person name="Cros-Aarteil S."/>
            <person name="Calhoun S."/>
            <person name="Haridas S."/>
            <person name="Kuo A."/>
            <person name="Mondo S."/>
            <person name="Pangilinan J."/>
            <person name="Riley R."/>
            <person name="LaButti K."/>
            <person name="Andreopoulos B."/>
            <person name="Lipzen A."/>
            <person name="Chen C."/>
            <person name="Yan M."/>
            <person name="Daum C."/>
            <person name="Ng V."/>
            <person name="Clum A."/>
            <person name="Steindorff A."/>
            <person name="Ohm R.A."/>
            <person name="Martin F."/>
            <person name="Silar P."/>
            <person name="Natvig D.O."/>
            <person name="Lalanne C."/>
            <person name="Gautier V."/>
            <person name="Ament-Velasquez S.L."/>
            <person name="Kruys A."/>
            <person name="Hutchinson M.I."/>
            <person name="Powell A.J."/>
            <person name="Barry K."/>
            <person name="Miller A.N."/>
            <person name="Grigoriev I.V."/>
            <person name="Debuchy R."/>
            <person name="Gladieux P."/>
            <person name="Hiltunen Thoren M."/>
            <person name="Johannesson H."/>
        </authorList>
    </citation>
    <scope>NUCLEOTIDE SEQUENCE</scope>
    <source>
        <strain evidence="3">CBS 103.79</strain>
    </source>
</reference>
<organism evidence="3 4">
    <name type="scientific">Staphylotrichum tortipilum</name>
    <dbReference type="NCBI Taxonomy" id="2831512"/>
    <lineage>
        <taxon>Eukaryota</taxon>
        <taxon>Fungi</taxon>
        <taxon>Dikarya</taxon>
        <taxon>Ascomycota</taxon>
        <taxon>Pezizomycotina</taxon>
        <taxon>Sordariomycetes</taxon>
        <taxon>Sordariomycetidae</taxon>
        <taxon>Sordariales</taxon>
        <taxon>Chaetomiaceae</taxon>
        <taxon>Staphylotrichum</taxon>
    </lineage>
</organism>
<dbReference type="Gene3D" id="3.60.60.10">
    <property type="entry name" value="Penicillin V Acylase, Chain A"/>
    <property type="match status" value="1"/>
</dbReference>
<reference evidence="3" key="2">
    <citation type="submission" date="2023-05" db="EMBL/GenBank/DDBJ databases">
        <authorList>
            <consortium name="Lawrence Berkeley National Laboratory"/>
            <person name="Steindorff A."/>
            <person name="Hensen N."/>
            <person name="Bonometti L."/>
            <person name="Westerberg I."/>
            <person name="Brannstrom I.O."/>
            <person name="Guillou S."/>
            <person name="Cros-Aarteil S."/>
            <person name="Calhoun S."/>
            <person name="Haridas S."/>
            <person name="Kuo A."/>
            <person name="Mondo S."/>
            <person name="Pangilinan J."/>
            <person name="Riley R."/>
            <person name="Labutti K."/>
            <person name="Andreopoulos B."/>
            <person name="Lipzen A."/>
            <person name="Chen C."/>
            <person name="Yanf M."/>
            <person name="Daum C."/>
            <person name="Ng V."/>
            <person name="Clum A."/>
            <person name="Ohm R."/>
            <person name="Martin F."/>
            <person name="Silar P."/>
            <person name="Natvig D."/>
            <person name="Lalanne C."/>
            <person name="Gautier V."/>
            <person name="Ament-Velasquez S.L."/>
            <person name="Kruys A."/>
            <person name="Hutchinson M.I."/>
            <person name="Powell A.J."/>
            <person name="Barry K."/>
            <person name="Miller A.N."/>
            <person name="Grigoriev I.V."/>
            <person name="Debuchy R."/>
            <person name="Gladieux P."/>
            <person name="Thoren M.H."/>
            <person name="Johannesson H."/>
        </authorList>
    </citation>
    <scope>NUCLEOTIDE SEQUENCE</scope>
    <source>
        <strain evidence="3">CBS 103.79</strain>
    </source>
</reference>
<proteinExistence type="predicted"/>
<evidence type="ECO:0000313" key="4">
    <source>
        <dbReference type="Proteomes" id="UP001303889"/>
    </source>
</evidence>
<dbReference type="Proteomes" id="UP001303889">
    <property type="component" value="Unassembled WGS sequence"/>
</dbReference>
<feature type="compositionally biased region" description="Low complexity" evidence="1">
    <location>
        <begin position="413"/>
        <end position="437"/>
    </location>
</feature>